<organism evidence="1 2">
    <name type="scientific">Mycena pura</name>
    <dbReference type="NCBI Taxonomy" id="153505"/>
    <lineage>
        <taxon>Eukaryota</taxon>
        <taxon>Fungi</taxon>
        <taxon>Dikarya</taxon>
        <taxon>Basidiomycota</taxon>
        <taxon>Agaricomycotina</taxon>
        <taxon>Agaricomycetes</taxon>
        <taxon>Agaricomycetidae</taxon>
        <taxon>Agaricales</taxon>
        <taxon>Marasmiineae</taxon>
        <taxon>Mycenaceae</taxon>
        <taxon>Mycena</taxon>
    </lineage>
</organism>
<protein>
    <submittedName>
        <fullName evidence="1">Uncharacterized protein</fullName>
    </submittedName>
</protein>
<dbReference type="EMBL" id="JARJCW010000022">
    <property type="protein sequence ID" value="KAJ7213012.1"/>
    <property type="molecule type" value="Genomic_DNA"/>
</dbReference>
<sequence length="236" mass="26164">MIRVRTLKTDKSDKNEAFHIGSRHIAKCATCYQLNECWRAYRDLDVLHAGKTSLALYAYVRRCKTYVKRLKTGAVALVLPSRRVFNHVPTRRRARSLGAAGARALSGSRCRRSATPHATVLQLRPRGSGAAAGASHRGRLWGFEFAREGKWEDIDLEGGAWTLAVGSWITWRGSRLGFRLALKESGALACGPAGCISGASSERCSRALRWAQQSSDAHAASRRSAADLRRRQRWCK</sequence>
<evidence type="ECO:0000313" key="1">
    <source>
        <dbReference type="EMBL" id="KAJ7213012.1"/>
    </source>
</evidence>
<accession>A0AAD6YIQ7</accession>
<keyword evidence="2" id="KW-1185">Reference proteome</keyword>
<evidence type="ECO:0000313" key="2">
    <source>
        <dbReference type="Proteomes" id="UP001219525"/>
    </source>
</evidence>
<proteinExistence type="predicted"/>
<name>A0AAD6YIQ7_9AGAR</name>
<reference evidence="1" key="1">
    <citation type="submission" date="2023-03" db="EMBL/GenBank/DDBJ databases">
        <title>Massive genome expansion in bonnet fungi (Mycena s.s.) driven by repeated elements and novel gene families across ecological guilds.</title>
        <authorList>
            <consortium name="Lawrence Berkeley National Laboratory"/>
            <person name="Harder C.B."/>
            <person name="Miyauchi S."/>
            <person name="Viragh M."/>
            <person name="Kuo A."/>
            <person name="Thoen E."/>
            <person name="Andreopoulos B."/>
            <person name="Lu D."/>
            <person name="Skrede I."/>
            <person name="Drula E."/>
            <person name="Henrissat B."/>
            <person name="Morin E."/>
            <person name="Kohler A."/>
            <person name="Barry K."/>
            <person name="LaButti K."/>
            <person name="Morin E."/>
            <person name="Salamov A."/>
            <person name="Lipzen A."/>
            <person name="Mereny Z."/>
            <person name="Hegedus B."/>
            <person name="Baldrian P."/>
            <person name="Stursova M."/>
            <person name="Weitz H."/>
            <person name="Taylor A."/>
            <person name="Grigoriev I.V."/>
            <person name="Nagy L.G."/>
            <person name="Martin F."/>
            <person name="Kauserud H."/>
        </authorList>
    </citation>
    <scope>NUCLEOTIDE SEQUENCE</scope>
    <source>
        <strain evidence="1">9144</strain>
    </source>
</reference>
<gene>
    <name evidence="1" type="ORF">GGX14DRAFT_542457</name>
</gene>
<dbReference type="AlphaFoldDB" id="A0AAD6YIQ7"/>
<comment type="caution">
    <text evidence="1">The sequence shown here is derived from an EMBL/GenBank/DDBJ whole genome shotgun (WGS) entry which is preliminary data.</text>
</comment>
<dbReference type="Proteomes" id="UP001219525">
    <property type="component" value="Unassembled WGS sequence"/>
</dbReference>